<name>A0ABW4VYZ1_9BACI</name>
<accession>A0ABW4VYZ1</accession>
<dbReference type="SUPFAM" id="SSF51338">
    <property type="entry name" value="Composite domain of metallo-dependent hydrolases"/>
    <property type="match status" value="1"/>
</dbReference>
<dbReference type="PANTHER" id="PTHR22642:SF2">
    <property type="entry name" value="PROTEIN LONG AFTER FAR-RED 3"/>
    <property type="match status" value="1"/>
</dbReference>
<dbReference type="SUPFAM" id="SSF51556">
    <property type="entry name" value="Metallo-dependent hydrolases"/>
    <property type="match status" value="1"/>
</dbReference>
<dbReference type="Gene3D" id="2.30.40.10">
    <property type="entry name" value="Urease, subunit C, domain 1"/>
    <property type="match status" value="1"/>
</dbReference>
<dbReference type="Proteomes" id="UP001597383">
    <property type="component" value="Unassembled WGS sequence"/>
</dbReference>
<dbReference type="PANTHER" id="PTHR22642">
    <property type="entry name" value="IMIDAZOLONEPROPIONASE"/>
    <property type="match status" value="1"/>
</dbReference>
<organism evidence="2 3">
    <name type="scientific">Ornithinibacillus salinisoli</name>
    <dbReference type="NCBI Taxonomy" id="1848459"/>
    <lineage>
        <taxon>Bacteria</taxon>
        <taxon>Bacillati</taxon>
        <taxon>Bacillota</taxon>
        <taxon>Bacilli</taxon>
        <taxon>Bacillales</taxon>
        <taxon>Bacillaceae</taxon>
        <taxon>Ornithinibacillus</taxon>
    </lineage>
</organism>
<proteinExistence type="predicted"/>
<reference evidence="3" key="1">
    <citation type="journal article" date="2019" name="Int. J. Syst. Evol. Microbiol.">
        <title>The Global Catalogue of Microorganisms (GCM) 10K type strain sequencing project: providing services to taxonomists for standard genome sequencing and annotation.</title>
        <authorList>
            <consortium name="The Broad Institute Genomics Platform"/>
            <consortium name="The Broad Institute Genome Sequencing Center for Infectious Disease"/>
            <person name="Wu L."/>
            <person name="Ma J."/>
        </authorList>
    </citation>
    <scope>NUCLEOTIDE SEQUENCE [LARGE SCALE GENOMIC DNA]</scope>
    <source>
        <strain evidence="3">R28</strain>
    </source>
</reference>
<dbReference type="InterPro" id="IPR033932">
    <property type="entry name" value="YtcJ-like"/>
</dbReference>
<evidence type="ECO:0000313" key="3">
    <source>
        <dbReference type="Proteomes" id="UP001597383"/>
    </source>
</evidence>
<dbReference type="RefSeq" id="WP_377557423.1">
    <property type="nucleotide sequence ID" value="NZ_JBHUHQ010000016.1"/>
</dbReference>
<dbReference type="Gene3D" id="3.10.310.70">
    <property type="match status" value="1"/>
</dbReference>
<comment type="caution">
    <text evidence="2">The sequence shown here is derived from an EMBL/GenBank/DDBJ whole genome shotgun (WGS) entry which is preliminary data.</text>
</comment>
<dbReference type="GO" id="GO:0016787">
    <property type="term" value="F:hydrolase activity"/>
    <property type="evidence" value="ECO:0007669"/>
    <property type="project" value="UniProtKB-KW"/>
</dbReference>
<evidence type="ECO:0000259" key="1">
    <source>
        <dbReference type="Pfam" id="PF07969"/>
    </source>
</evidence>
<dbReference type="EC" id="3.5.-.-" evidence="2"/>
<sequence>MRKIYTNGNIYTFDFTKPNVEAVVIENGRFIDMGSTKDMLLHWDSPTSEVISLEGKTVTPGLVDSHLHLSMIADKFINLDLTGVRSKIEMLEKVQAKAKTLNPNEWLLGFGWDENLFTDGTIPTIHELDHVAPNNPLLISRICSHANVINSSALRVSNYHPTMTIPEGGSIVLDEVTKQPTGLVLESAAEIFKQHIPEKSYTDLKSAMRQAIQFSIQQGLTSVHTNDPLHLGGLHQTYQIYHELLNEEGLGLRSNLLINHEFLEDLRDAGMYAGYGNETLKIGAVKIFADGAFGRRTALLSEEYADDPGNYGEAMYDQETLFTLIKKSRDLSMPIAVHTIGDQALKNVLDILDQFPTVAHRDRLIHTQVLTKDLIKRLANPSRIADIQPRFLVGDFPWVQERLGKNRIPLSYAWKSLMDAGVICAGGSDSPVEPADPLLGIHAAVTRKAPGQTHHGWNPSEKLSMYEAFRLFTELAAYPTNEETIKGTISRGKLADMTVYSKDPFMMEDADELLQTEVEQTIIGGDIQYTKMTAKTQI</sequence>
<dbReference type="EMBL" id="JBHUHQ010000016">
    <property type="protein sequence ID" value="MFD2044829.1"/>
    <property type="molecule type" value="Genomic_DNA"/>
</dbReference>
<dbReference type="InterPro" id="IPR013108">
    <property type="entry name" value="Amidohydro_3"/>
</dbReference>
<dbReference type="CDD" id="cd01300">
    <property type="entry name" value="YtcJ_like"/>
    <property type="match status" value="1"/>
</dbReference>
<dbReference type="InterPro" id="IPR011059">
    <property type="entry name" value="Metal-dep_hydrolase_composite"/>
</dbReference>
<dbReference type="Pfam" id="PF07969">
    <property type="entry name" value="Amidohydro_3"/>
    <property type="match status" value="1"/>
</dbReference>
<dbReference type="Gene3D" id="3.20.20.140">
    <property type="entry name" value="Metal-dependent hydrolases"/>
    <property type="match status" value="1"/>
</dbReference>
<keyword evidence="2" id="KW-0378">Hydrolase</keyword>
<gene>
    <name evidence="2" type="ORF">ACFSJF_11165</name>
</gene>
<evidence type="ECO:0000313" key="2">
    <source>
        <dbReference type="EMBL" id="MFD2044829.1"/>
    </source>
</evidence>
<protein>
    <submittedName>
        <fullName evidence="2">Amidohydrolase</fullName>
        <ecNumber evidence="2">3.5.-.-</ecNumber>
    </submittedName>
</protein>
<dbReference type="InterPro" id="IPR032466">
    <property type="entry name" value="Metal_Hydrolase"/>
</dbReference>
<keyword evidence="3" id="KW-1185">Reference proteome</keyword>
<feature type="domain" description="Amidohydrolase 3" evidence="1">
    <location>
        <begin position="49"/>
        <end position="527"/>
    </location>
</feature>